<keyword evidence="4" id="KW-0479">Metal-binding</keyword>
<keyword evidence="11" id="KW-1185">Reference proteome</keyword>
<evidence type="ECO:0008006" key="12">
    <source>
        <dbReference type="Google" id="ProtNLM"/>
    </source>
</evidence>
<dbReference type="RefSeq" id="WP_316411860.1">
    <property type="nucleotide sequence ID" value="NZ_AP027080.1"/>
</dbReference>
<dbReference type="GO" id="GO:0017061">
    <property type="term" value="F:S-methyl-5-thioadenosine phosphorylase activity"/>
    <property type="evidence" value="ECO:0007669"/>
    <property type="project" value="UniProtKB-EC"/>
</dbReference>
<gene>
    <name evidence="10" type="ORF">METEAL_23920</name>
</gene>
<protein>
    <recommendedName>
        <fullName evidence="12">Laccase domain-containing protein</fullName>
    </recommendedName>
</protein>
<proteinExistence type="inferred from homology"/>
<dbReference type="GO" id="GO:0016787">
    <property type="term" value="F:hydrolase activity"/>
    <property type="evidence" value="ECO:0007669"/>
    <property type="project" value="UniProtKB-KW"/>
</dbReference>
<dbReference type="Proteomes" id="UP001238179">
    <property type="component" value="Chromosome"/>
</dbReference>
<dbReference type="Gene3D" id="3.60.140.10">
    <property type="entry name" value="CNF1/YfiH-like putative cysteine hydrolases"/>
    <property type="match status" value="1"/>
</dbReference>
<comment type="catalytic activity">
    <reaction evidence="1">
        <text>inosine + phosphate = alpha-D-ribose 1-phosphate + hypoxanthine</text>
        <dbReference type="Rhea" id="RHEA:27646"/>
        <dbReference type="ChEBI" id="CHEBI:17368"/>
        <dbReference type="ChEBI" id="CHEBI:17596"/>
        <dbReference type="ChEBI" id="CHEBI:43474"/>
        <dbReference type="ChEBI" id="CHEBI:57720"/>
        <dbReference type="EC" id="2.4.2.1"/>
    </reaction>
    <physiologicalReaction direction="left-to-right" evidence="1">
        <dbReference type="Rhea" id="RHEA:27647"/>
    </physiologicalReaction>
</comment>
<dbReference type="PANTHER" id="PTHR30616:SF2">
    <property type="entry name" value="PURINE NUCLEOSIDE PHOSPHORYLASE LACC1"/>
    <property type="match status" value="1"/>
</dbReference>
<dbReference type="Pfam" id="PF02578">
    <property type="entry name" value="Cu-oxidase_4"/>
    <property type="match status" value="1"/>
</dbReference>
<evidence type="ECO:0000256" key="7">
    <source>
        <dbReference type="ARBA" id="ARBA00047989"/>
    </source>
</evidence>
<evidence type="ECO:0000256" key="1">
    <source>
        <dbReference type="ARBA" id="ARBA00000553"/>
    </source>
</evidence>
<comment type="catalytic activity">
    <reaction evidence="7">
        <text>adenosine + H2O + H(+) = inosine + NH4(+)</text>
        <dbReference type="Rhea" id="RHEA:24408"/>
        <dbReference type="ChEBI" id="CHEBI:15377"/>
        <dbReference type="ChEBI" id="CHEBI:15378"/>
        <dbReference type="ChEBI" id="CHEBI:16335"/>
        <dbReference type="ChEBI" id="CHEBI:17596"/>
        <dbReference type="ChEBI" id="CHEBI:28938"/>
        <dbReference type="EC" id="3.5.4.4"/>
    </reaction>
    <physiologicalReaction direction="left-to-right" evidence="7">
        <dbReference type="Rhea" id="RHEA:24409"/>
    </physiologicalReaction>
</comment>
<reference evidence="11" key="1">
    <citation type="journal article" date="2023" name="Int. J. Syst. Evol. Microbiol.">
        <title>Mesoterricola silvestris gen. nov., sp. nov., Mesoterricola sediminis sp. nov., Geothrix oryzae sp. nov., Geothrix edaphica sp. nov., Geothrix rubra sp. nov., and Geothrix limicola sp. nov., six novel members of Acidobacteriota isolated from soils.</title>
        <authorList>
            <person name="Itoh H."/>
            <person name="Sugisawa Y."/>
            <person name="Mise K."/>
            <person name="Xu Z."/>
            <person name="Kuniyasu M."/>
            <person name="Ushijima N."/>
            <person name="Kawano K."/>
            <person name="Kobayashi E."/>
            <person name="Shiratori Y."/>
            <person name="Masuda Y."/>
            <person name="Senoo K."/>
        </authorList>
    </citation>
    <scope>NUCLEOTIDE SEQUENCE [LARGE SCALE GENOMIC DNA]</scope>
    <source>
        <strain evidence="11">W79</strain>
    </source>
</reference>
<dbReference type="CDD" id="cd16833">
    <property type="entry name" value="YfiH"/>
    <property type="match status" value="1"/>
</dbReference>
<dbReference type="GO" id="GO:0005507">
    <property type="term" value="F:copper ion binding"/>
    <property type="evidence" value="ECO:0007669"/>
    <property type="project" value="TreeGrafter"/>
</dbReference>
<keyword evidence="5" id="KW-0378">Hydrolase</keyword>
<evidence type="ECO:0000256" key="3">
    <source>
        <dbReference type="ARBA" id="ARBA00022679"/>
    </source>
</evidence>
<organism evidence="10 11">
    <name type="scientific">Mesoterricola silvestris</name>
    <dbReference type="NCBI Taxonomy" id="2927979"/>
    <lineage>
        <taxon>Bacteria</taxon>
        <taxon>Pseudomonadati</taxon>
        <taxon>Acidobacteriota</taxon>
        <taxon>Holophagae</taxon>
        <taxon>Holophagales</taxon>
        <taxon>Holophagaceae</taxon>
        <taxon>Mesoterricola</taxon>
    </lineage>
</organism>
<evidence type="ECO:0000256" key="8">
    <source>
        <dbReference type="ARBA" id="ARBA00048968"/>
    </source>
</evidence>
<keyword evidence="6" id="KW-0862">Zinc</keyword>
<dbReference type="AlphaFoldDB" id="A0AA48H7I8"/>
<evidence type="ECO:0000256" key="6">
    <source>
        <dbReference type="ARBA" id="ARBA00022833"/>
    </source>
</evidence>
<evidence type="ECO:0000313" key="10">
    <source>
        <dbReference type="EMBL" id="BDU73218.1"/>
    </source>
</evidence>
<dbReference type="KEGG" id="msil:METEAL_23920"/>
<evidence type="ECO:0000256" key="4">
    <source>
        <dbReference type="ARBA" id="ARBA00022723"/>
    </source>
</evidence>
<evidence type="ECO:0000256" key="9">
    <source>
        <dbReference type="ARBA" id="ARBA00049893"/>
    </source>
</evidence>
<evidence type="ECO:0000256" key="5">
    <source>
        <dbReference type="ARBA" id="ARBA00022801"/>
    </source>
</evidence>
<dbReference type="InterPro" id="IPR011324">
    <property type="entry name" value="Cytotoxic_necrot_fac-like_cat"/>
</dbReference>
<dbReference type="InterPro" id="IPR038371">
    <property type="entry name" value="Cu_polyphenol_OxRdtase_sf"/>
</dbReference>
<evidence type="ECO:0000256" key="2">
    <source>
        <dbReference type="ARBA" id="ARBA00007353"/>
    </source>
</evidence>
<dbReference type="PANTHER" id="PTHR30616">
    <property type="entry name" value="UNCHARACTERIZED PROTEIN YFIH"/>
    <property type="match status" value="1"/>
</dbReference>
<evidence type="ECO:0000313" key="11">
    <source>
        <dbReference type="Proteomes" id="UP001238179"/>
    </source>
</evidence>
<keyword evidence="3" id="KW-0808">Transferase</keyword>
<dbReference type="InterPro" id="IPR003730">
    <property type="entry name" value="Cu_polyphenol_OxRdtase"/>
</dbReference>
<dbReference type="EMBL" id="AP027080">
    <property type="protein sequence ID" value="BDU73218.1"/>
    <property type="molecule type" value="Genomic_DNA"/>
</dbReference>
<sequence>MLQPTVRSPFPLTWGFSTRLDDPSILPRVRLKQVHGCGVVPATGGIQAADGIWTREPGCAVGVRVADCVPVLLAGLTPQGPWAAALHAGWRGAVAGILRQGVAVFRSQGGRPGDLVWALGPAILKCHFEVGGEVLDAAAQDPAWNDALATPGPRGKPHLDLHGFLRAQALDLGMDPGKDGTVARCTYCEPELLYSYRRGDVEGRQWGWVRIG</sequence>
<comment type="catalytic activity">
    <reaction evidence="8">
        <text>adenosine + phosphate = alpha-D-ribose 1-phosphate + adenine</text>
        <dbReference type="Rhea" id="RHEA:27642"/>
        <dbReference type="ChEBI" id="CHEBI:16335"/>
        <dbReference type="ChEBI" id="CHEBI:16708"/>
        <dbReference type="ChEBI" id="CHEBI:43474"/>
        <dbReference type="ChEBI" id="CHEBI:57720"/>
        <dbReference type="EC" id="2.4.2.1"/>
    </reaction>
    <physiologicalReaction direction="left-to-right" evidence="8">
        <dbReference type="Rhea" id="RHEA:27643"/>
    </physiologicalReaction>
</comment>
<dbReference type="SUPFAM" id="SSF64438">
    <property type="entry name" value="CNF1/YfiH-like putative cysteine hydrolases"/>
    <property type="match status" value="1"/>
</dbReference>
<comment type="similarity">
    <text evidence="2">Belongs to the purine nucleoside phosphorylase YfiH/LACC1 family.</text>
</comment>
<comment type="catalytic activity">
    <reaction evidence="9">
        <text>S-methyl-5'-thioadenosine + phosphate = 5-(methylsulfanyl)-alpha-D-ribose 1-phosphate + adenine</text>
        <dbReference type="Rhea" id="RHEA:11852"/>
        <dbReference type="ChEBI" id="CHEBI:16708"/>
        <dbReference type="ChEBI" id="CHEBI:17509"/>
        <dbReference type="ChEBI" id="CHEBI:43474"/>
        <dbReference type="ChEBI" id="CHEBI:58533"/>
        <dbReference type="EC" id="2.4.2.28"/>
    </reaction>
    <physiologicalReaction direction="left-to-right" evidence="9">
        <dbReference type="Rhea" id="RHEA:11853"/>
    </physiologicalReaction>
</comment>
<accession>A0AA48H7I8</accession>
<name>A0AA48H7I8_9BACT</name>